<evidence type="ECO:0000313" key="2">
    <source>
        <dbReference type="Proteomes" id="UP000005868"/>
    </source>
</evidence>
<dbReference type="EMBL" id="CP003096">
    <property type="protein sequence ID" value="AER66002.1"/>
    <property type="molecule type" value="Genomic_DNA"/>
</dbReference>
<reference evidence="1 2" key="2">
    <citation type="journal article" date="2012" name="Stand. Genomic Sci.">
        <title>Genome sequence of the moderately thermophilic, amino-acid-degrading and sulfur-reducing bacterium Thermovirga lienii type strain (Cas60314(T)).</title>
        <authorList>
            <person name="Goker M."/>
            <person name="Saunders E."/>
            <person name="Lapidus A."/>
            <person name="Nolan M."/>
            <person name="Lucas S."/>
            <person name="Hammon N."/>
            <person name="Deshpande S."/>
            <person name="Cheng J.F."/>
            <person name="Han C."/>
            <person name="Tapia R."/>
            <person name="Goodwin L.A."/>
            <person name="Pitluck S."/>
            <person name="Liolios K."/>
            <person name="Mavromatis K."/>
            <person name="Pagani I."/>
            <person name="Ivanova N."/>
            <person name="Mikhailova N."/>
            <person name="Pati A."/>
            <person name="Chen A."/>
            <person name="Palaniappan K."/>
            <person name="Land M."/>
            <person name="Chang Y.J."/>
            <person name="Jeffries C.D."/>
            <person name="Brambilla E.M."/>
            <person name="Rohde M."/>
            <person name="Spring S."/>
            <person name="Detter J.C."/>
            <person name="Woyke T."/>
            <person name="Bristow J."/>
            <person name="Eisen J.A."/>
            <person name="Markowitz V."/>
            <person name="Hugenholtz P."/>
            <person name="Kyrpides N.C."/>
            <person name="Klenk H.P."/>
        </authorList>
    </citation>
    <scope>NUCLEOTIDE SEQUENCE [LARGE SCALE GENOMIC DNA]</scope>
    <source>
        <strain evidence="2">ATCC BAA-1197 / DSM 17291 / Cas60314</strain>
    </source>
</reference>
<name>G7V6P3_THELD</name>
<sequence>MGFLEAVYSLGKRESSTDFSPEWEDIDNFLTLPLPIIEDQDRKGRIIRVWLEAEEPLGKQLEVRDIAKIDVVDFLAGEGTLQEKRRKYLYRDPVGANVTWSYSPTYKLGSPKKADREKLLEETEWKDKQDSRFYKLYNRVLADLEREGVFSKGSVDLIMTKLVERRGEICDLWSDPKRSYILMFGCEDKSVFLYPGDIPAFISYFRQKLAKKSGGGDLIKCSFCGCSEESSASFSDVFKFSTFDKVSFLPGNNKKHKNKVFPICQQCNAMFTKGKDVLRNKFSNGSIINGINIDVVPELIFGHEQLAAVADNVSDFIKKGLRIEKNLFSFLARQGEGLVFHFMFWEKNQAQERVHLIVEDVPPTRLKRLEELWRKSLEVYSPFKKDNTESKYLDFAIRNIVWVYLDLAGTGDSEKKFQMDRCFKVLGQLLNGQKVDVRGLKANMVSRFPGLFASEEWPKVGPEKSGQMLLVLDFLERVNKAGR</sequence>
<reference evidence="2" key="1">
    <citation type="submission" date="2011-10" db="EMBL/GenBank/DDBJ databases">
        <title>The complete genome of chromosome of Thermovirga lienii DSM 17291.</title>
        <authorList>
            <consortium name="US DOE Joint Genome Institute (JGI-PGF)"/>
            <person name="Lucas S."/>
            <person name="Copeland A."/>
            <person name="Lapidus A."/>
            <person name="Glavina del Rio T."/>
            <person name="Dalin E."/>
            <person name="Tice H."/>
            <person name="Bruce D."/>
            <person name="Goodwin L."/>
            <person name="Pitluck S."/>
            <person name="Peters L."/>
            <person name="Mikhailova N."/>
            <person name="Saunders E."/>
            <person name="Kyrpides N."/>
            <person name="Mavromatis K."/>
            <person name="Ivanova N."/>
            <person name="Last F.I."/>
            <person name="Brettin T."/>
            <person name="Detter J.C."/>
            <person name="Han C."/>
            <person name="Larimer F."/>
            <person name="Land M."/>
            <person name="Hauser L."/>
            <person name="Markowitz V."/>
            <person name="Cheng J.-F."/>
            <person name="Hugenholtz P."/>
            <person name="Woyke T."/>
            <person name="Wu D."/>
            <person name="Spring S."/>
            <person name="Schroeder M."/>
            <person name="Brambilla E.-M."/>
            <person name="Klenk H.-P."/>
            <person name="Eisen J.A."/>
        </authorList>
    </citation>
    <scope>NUCLEOTIDE SEQUENCE [LARGE SCALE GENOMIC DNA]</scope>
    <source>
        <strain evidence="2">ATCC BAA-1197 / DSM 17291 / Cas60314</strain>
    </source>
</reference>
<dbReference type="KEGG" id="tli:Tlie_0261"/>
<dbReference type="OrthoDB" id="5422815at2"/>
<proteinExistence type="predicted"/>
<dbReference type="Proteomes" id="UP000005868">
    <property type="component" value="Chromosome"/>
</dbReference>
<dbReference type="Pfam" id="PF09484">
    <property type="entry name" value="Cas_TM1802"/>
    <property type="match status" value="1"/>
</dbReference>
<dbReference type="STRING" id="580340.Tlie_0261"/>
<organism evidence="1 2">
    <name type="scientific">Thermovirga lienii (strain ATCC BAA-1197 / DSM 17291 / Cas60314)</name>
    <dbReference type="NCBI Taxonomy" id="580340"/>
    <lineage>
        <taxon>Bacteria</taxon>
        <taxon>Thermotogati</taxon>
        <taxon>Synergistota</taxon>
        <taxon>Synergistia</taxon>
        <taxon>Synergistales</taxon>
        <taxon>Thermovirgaceae</taxon>
        <taxon>Thermovirga</taxon>
    </lineage>
</organism>
<evidence type="ECO:0000313" key="1">
    <source>
        <dbReference type="EMBL" id="AER66002.1"/>
    </source>
</evidence>
<accession>G7V6P3</accession>
<keyword evidence="2" id="KW-1185">Reference proteome</keyword>
<gene>
    <name evidence="1" type="ordered locus">Tlie_0261</name>
</gene>
<dbReference type="eggNOG" id="ENOG5030M0D">
    <property type="taxonomic scope" value="Bacteria"/>
</dbReference>
<dbReference type="AlphaFoldDB" id="G7V6P3"/>
<dbReference type="InterPro" id="IPR013389">
    <property type="entry name" value="CRISPR-assoc_prot_Cas8b"/>
</dbReference>
<dbReference type="HOGENOM" id="CLU_569760_0_0_0"/>
<protein>
    <submittedName>
        <fullName evidence="1">CRISPR-associated protein TM1802</fullName>
    </submittedName>
</protein>